<keyword evidence="1" id="KW-0805">Transcription regulation</keyword>
<dbReference type="Gene3D" id="1.10.10.10">
    <property type="entry name" value="Winged helix-like DNA-binding domain superfamily/Winged helix DNA-binding domain"/>
    <property type="match status" value="1"/>
</dbReference>
<dbReference type="PROSITE" id="PS50043">
    <property type="entry name" value="HTH_LUXR_2"/>
    <property type="match status" value="1"/>
</dbReference>
<dbReference type="PANTHER" id="PTHR44688:SF16">
    <property type="entry name" value="DNA-BINDING TRANSCRIPTIONAL ACTIVATOR DEVR_DOSR"/>
    <property type="match status" value="1"/>
</dbReference>
<dbReference type="Gene3D" id="3.30.450.80">
    <property type="entry name" value="Transcription factor LuxR-like, autoinducer-binding domain"/>
    <property type="match status" value="1"/>
</dbReference>
<dbReference type="PROSITE" id="PS00622">
    <property type="entry name" value="HTH_LUXR_1"/>
    <property type="match status" value="1"/>
</dbReference>
<dbReference type="InterPro" id="IPR005143">
    <property type="entry name" value="TF_LuxR_autoind-bd_dom"/>
</dbReference>
<reference evidence="5" key="1">
    <citation type="journal article" date="2019" name="Microbiol. Resour. Announc.">
        <title>Draft Genome Sequences of Five Environmental Bacterial Isolates That Degrade Polyethylene Terephthalate Plastic.</title>
        <authorList>
            <person name="Leon-Zayas R."/>
            <person name="Roberts C."/>
            <person name="Vague M."/>
            <person name="Mellies J.L."/>
        </authorList>
    </citation>
    <scope>NUCLEOTIDE SEQUENCE</scope>
    <source>
        <strain evidence="5">13.2</strain>
    </source>
</reference>
<dbReference type="CDD" id="cd06170">
    <property type="entry name" value="LuxR_C_like"/>
    <property type="match status" value="1"/>
</dbReference>
<dbReference type="Pfam" id="PF03472">
    <property type="entry name" value="Autoind_bind"/>
    <property type="match status" value="1"/>
</dbReference>
<dbReference type="SUPFAM" id="SSF75516">
    <property type="entry name" value="Pheromone-binding domain of LuxR-like quorum-sensing transcription factors"/>
    <property type="match status" value="1"/>
</dbReference>
<evidence type="ECO:0000313" key="5">
    <source>
        <dbReference type="EMBL" id="XBG32299.1"/>
    </source>
</evidence>
<dbReference type="PANTHER" id="PTHR44688">
    <property type="entry name" value="DNA-BINDING TRANSCRIPTIONAL ACTIVATOR DEVR_DOSR"/>
    <property type="match status" value="1"/>
</dbReference>
<evidence type="ECO:0000259" key="4">
    <source>
        <dbReference type="PROSITE" id="PS50043"/>
    </source>
</evidence>
<protein>
    <submittedName>
        <fullName evidence="5">LuxR family transcriptional regulator</fullName>
    </submittedName>
</protein>
<keyword evidence="3" id="KW-0804">Transcription</keyword>
<dbReference type="SMART" id="SM00421">
    <property type="entry name" value="HTH_LUXR"/>
    <property type="match status" value="1"/>
</dbReference>
<organism evidence="5">
    <name type="scientific">Pseudomonas sp. 13.2</name>
    <dbReference type="NCBI Taxonomy" id="3144665"/>
    <lineage>
        <taxon>Bacteria</taxon>
        <taxon>Pseudomonadati</taxon>
        <taxon>Pseudomonadota</taxon>
        <taxon>Gammaproteobacteria</taxon>
        <taxon>Pseudomonadales</taxon>
        <taxon>Pseudomonadaceae</taxon>
        <taxon>Pseudomonas</taxon>
    </lineage>
</organism>
<dbReference type="InterPro" id="IPR036388">
    <property type="entry name" value="WH-like_DNA-bd_sf"/>
</dbReference>
<dbReference type="AlphaFoldDB" id="A0AAU7BIH2"/>
<evidence type="ECO:0000256" key="1">
    <source>
        <dbReference type="ARBA" id="ARBA00023015"/>
    </source>
</evidence>
<sequence length="238" mass="26749">MTDIERFRALTVTATLDEWFDTLRGLAGNMGYGQILLGLKSRSQVDHRSAFIRSNYPQAWRQRYDEEQFALVDPVVSHCLRSPLPFSWSGYSCHSASAQTFFEEAAAYGLQHGVALPLHGGMGHSGMLSLVWQGGCAKAYQRHLDNTLGRATLLRDFALESAISLLSRSQWSHDPLTKRELEVLLWSAAGKTTWEISMILSCSSSTIEFHFKNIRRKFNVSSRQLAVVKALQTKLINP</sequence>
<dbReference type="Pfam" id="PF00196">
    <property type="entry name" value="GerE"/>
    <property type="match status" value="1"/>
</dbReference>
<dbReference type="InterPro" id="IPR016032">
    <property type="entry name" value="Sig_transdc_resp-reg_C-effctor"/>
</dbReference>
<feature type="domain" description="HTH luxR-type" evidence="4">
    <location>
        <begin position="169"/>
        <end position="234"/>
    </location>
</feature>
<dbReference type="SUPFAM" id="SSF46894">
    <property type="entry name" value="C-terminal effector domain of the bipartite response regulators"/>
    <property type="match status" value="1"/>
</dbReference>
<dbReference type="InterPro" id="IPR000792">
    <property type="entry name" value="Tscrpt_reg_LuxR_C"/>
</dbReference>
<accession>A0AAU7BIH2</accession>
<dbReference type="PRINTS" id="PR00038">
    <property type="entry name" value="HTHLUXR"/>
</dbReference>
<proteinExistence type="predicted"/>
<dbReference type="GO" id="GO:0006355">
    <property type="term" value="P:regulation of DNA-templated transcription"/>
    <property type="evidence" value="ECO:0007669"/>
    <property type="project" value="InterPro"/>
</dbReference>
<reference evidence="5" key="2">
    <citation type="submission" date="2024-05" db="EMBL/GenBank/DDBJ databases">
        <authorList>
            <person name="Mellies J."/>
            <person name="Newton I."/>
        </authorList>
    </citation>
    <scope>NUCLEOTIDE SEQUENCE</scope>
    <source>
        <strain evidence="5">13.2</strain>
    </source>
</reference>
<dbReference type="GO" id="GO:0003677">
    <property type="term" value="F:DNA binding"/>
    <property type="evidence" value="ECO:0007669"/>
    <property type="project" value="UniProtKB-KW"/>
</dbReference>
<gene>
    <name evidence="5" type="ORF">ABH853_03270</name>
</gene>
<dbReference type="EMBL" id="CP157179">
    <property type="protein sequence ID" value="XBG32299.1"/>
    <property type="molecule type" value="Genomic_DNA"/>
</dbReference>
<dbReference type="InterPro" id="IPR036693">
    <property type="entry name" value="TF_LuxR_autoind-bd_dom_sf"/>
</dbReference>
<keyword evidence="2" id="KW-0238">DNA-binding</keyword>
<name>A0AAU7BIH2_9PSED</name>
<evidence type="ECO:0000256" key="3">
    <source>
        <dbReference type="ARBA" id="ARBA00023163"/>
    </source>
</evidence>
<evidence type="ECO:0000256" key="2">
    <source>
        <dbReference type="ARBA" id="ARBA00023125"/>
    </source>
</evidence>